<evidence type="ECO:0000313" key="3">
    <source>
        <dbReference type="Proteomes" id="UP001549031"/>
    </source>
</evidence>
<gene>
    <name evidence="2" type="ORF">ABID21_003965</name>
</gene>
<organism evidence="2 3">
    <name type="scientific">Pseudorhizobium tarimense</name>
    <dbReference type="NCBI Taxonomy" id="1079109"/>
    <lineage>
        <taxon>Bacteria</taxon>
        <taxon>Pseudomonadati</taxon>
        <taxon>Pseudomonadota</taxon>
        <taxon>Alphaproteobacteria</taxon>
        <taxon>Hyphomicrobiales</taxon>
        <taxon>Rhizobiaceae</taxon>
        <taxon>Rhizobium/Agrobacterium group</taxon>
        <taxon>Pseudorhizobium</taxon>
    </lineage>
</organism>
<evidence type="ECO:0000256" key="1">
    <source>
        <dbReference type="SAM" id="Phobius"/>
    </source>
</evidence>
<comment type="caution">
    <text evidence="2">The sequence shown here is derived from an EMBL/GenBank/DDBJ whole genome shotgun (WGS) entry which is preliminary data.</text>
</comment>
<protein>
    <submittedName>
        <fullName evidence="2">Uncharacterized protein</fullName>
    </submittedName>
</protein>
<accession>A0ABV2HBB1</accession>
<sequence length="34" mass="3746">MAYLDVVTAINPVVLAILAIVLLCGAFDRWMQPK</sequence>
<dbReference type="Proteomes" id="UP001549031">
    <property type="component" value="Unassembled WGS sequence"/>
</dbReference>
<dbReference type="EMBL" id="JBEPLJ010000016">
    <property type="protein sequence ID" value="MET3587834.1"/>
    <property type="molecule type" value="Genomic_DNA"/>
</dbReference>
<keyword evidence="1" id="KW-0472">Membrane</keyword>
<keyword evidence="1" id="KW-1133">Transmembrane helix</keyword>
<evidence type="ECO:0000313" key="2">
    <source>
        <dbReference type="EMBL" id="MET3587834.1"/>
    </source>
</evidence>
<feature type="transmembrane region" description="Helical" evidence="1">
    <location>
        <begin position="6"/>
        <end position="27"/>
    </location>
</feature>
<keyword evidence="1" id="KW-0812">Transmembrane</keyword>
<keyword evidence="3" id="KW-1185">Reference proteome</keyword>
<proteinExistence type="predicted"/>
<reference evidence="2 3" key="1">
    <citation type="submission" date="2024-06" db="EMBL/GenBank/DDBJ databases">
        <title>Genomic Encyclopedia of Type Strains, Phase IV (KMG-IV): sequencing the most valuable type-strain genomes for metagenomic binning, comparative biology and taxonomic classification.</title>
        <authorList>
            <person name="Goeker M."/>
        </authorList>
    </citation>
    <scope>NUCLEOTIDE SEQUENCE [LARGE SCALE GENOMIC DNA]</scope>
    <source>
        <strain evidence="2 3">DSM 105042</strain>
    </source>
</reference>
<name>A0ABV2HBB1_9HYPH</name>